<evidence type="ECO:0000256" key="9">
    <source>
        <dbReference type="ARBA" id="ARBA00022984"/>
    </source>
</evidence>
<accession>A0A923LTS7</accession>
<dbReference type="EMBL" id="JACOPL010000005">
    <property type="protein sequence ID" value="MBC5725171.1"/>
    <property type="molecule type" value="Genomic_DNA"/>
</dbReference>
<evidence type="ECO:0000256" key="17">
    <source>
        <dbReference type="ARBA" id="ARBA00041185"/>
    </source>
</evidence>
<keyword evidence="11 22" id="KW-0472">Membrane</keyword>
<keyword evidence="13" id="KW-0961">Cell wall biogenesis/degradation</keyword>
<dbReference type="PANTHER" id="PTHR30474">
    <property type="entry name" value="CELL CYCLE PROTEIN"/>
    <property type="match status" value="1"/>
</dbReference>
<evidence type="ECO:0000256" key="3">
    <source>
        <dbReference type="ARBA" id="ARBA00022475"/>
    </source>
</evidence>
<dbReference type="GO" id="GO:0051301">
    <property type="term" value="P:cell division"/>
    <property type="evidence" value="ECO:0007669"/>
    <property type="project" value="UniProtKB-KW"/>
</dbReference>
<feature type="transmembrane region" description="Helical" evidence="22">
    <location>
        <begin position="125"/>
        <end position="145"/>
    </location>
</feature>
<dbReference type="GO" id="GO:0009252">
    <property type="term" value="P:peptidoglycan biosynthetic process"/>
    <property type="evidence" value="ECO:0007669"/>
    <property type="project" value="UniProtKB-KW"/>
</dbReference>
<dbReference type="GO" id="GO:0071555">
    <property type="term" value="P:cell wall organization"/>
    <property type="evidence" value="ECO:0007669"/>
    <property type="project" value="UniProtKB-KW"/>
</dbReference>
<comment type="similarity">
    <text evidence="16">Belongs to the SEDS family. FtsW subfamily.</text>
</comment>
<evidence type="ECO:0000256" key="7">
    <source>
        <dbReference type="ARBA" id="ARBA00022692"/>
    </source>
</evidence>
<comment type="catalytic activity">
    <reaction evidence="20">
        <text>[GlcNAc-(1-&gt;4)-Mur2Ac(oyl-L-Ala-gamma-D-Glu-L-Lys-D-Ala-D-Ala)](n)-di-trans,octa-cis-undecaprenyl diphosphate + beta-D-GlcNAc-(1-&gt;4)-Mur2Ac(oyl-L-Ala-gamma-D-Glu-L-Lys-D-Ala-D-Ala)-di-trans,octa-cis-undecaprenyl diphosphate = [GlcNAc-(1-&gt;4)-Mur2Ac(oyl-L-Ala-gamma-D-Glu-L-Lys-D-Ala-D-Ala)](n+1)-di-trans,octa-cis-undecaprenyl diphosphate + di-trans,octa-cis-undecaprenyl diphosphate + H(+)</text>
        <dbReference type="Rhea" id="RHEA:23708"/>
        <dbReference type="Rhea" id="RHEA-COMP:9602"/>
        <dbReference type="Rhea" id="RHEA-COMP:9603"/>
        <dbReference type="ChEBI" id="CHEBI:15378"/>
        <dbReference type="ChEBI" id="CHEBI:58405"/>
        <dbReference type="ChEBI" id="CHEBI:60033"/>
        <dbReference type="ChEBI" id="CHEBI:78435"/>
        <dbReference type="EC" id="2.4.99.28"/>
    </reaction>
</comment>
<dbReference type="EC" id="2.4.99.28" evidence="19"/>
<evidence type="ECO:0000256" key="18">
    <source>
        <dbReference type="ARBA" id="ARBA00041418"/>
    </source>
</evidence>
<evidence type="ECO:0000256" key="20">
    <source>
        <dbReference type="ARBA" id="ARBA00049902"/>
    </source>
</evidence>
<evidence type="ECO:0000256" key="14">
    <source>
        <dbReference type="ARBA" id="ARBA00032370"/>
    </source>
</evidence>
<keyword evidence="12" id="KW-0131">Cell cycle</keyword>
<keyword evidence="8" id="KW-0133">Cell shape</keyword>
<comment type="subcellular location">
    <subcellularLocation>
        <location evidence="1">Cell membrane</location>
        <topology evidence="1">Multi-pass membrane protein</topology>
    </subcellularLocation>
</comment>
<feature type="transmembrane region" description="Helical" evidence="22">
    <location>
        <begin position="354"/>
        <end position="376"/>
    </location>
</feature>
<feature type="transmembrane region" description="Helical" evidence="22">
    <location>
        <begin position="53"/>
        <end position="78"/>
    </location>
</feature>
<evidence type="ECO:0000256" key="16">
    <source>
        <dbReference type="ARBA" id="ARBA00038053"/>
    </source>
</evidence>
<dbReference type="InterPro" id="IPR013437">
    <property type="entry name" value="FtsW"/>
</dbReference>
<keyword evidence="4" id="KW-0132">Cell division</keyword>
<dbReference type="Proteomes" id="UP000606499">
    <property type="component" value="Unassembled WGS sequence"/>
</dbReference>
<dbReference type="AlphaFoldDB" id="A0A923LTS7"/>
<evidence type="ECO:0000256" key="10">
    <source>
        <dbReference type="ARBA" id="ARBA00022989"/>
    </source>
</evidence>
<evidence type="ECO:0000313" key="24">
    <source>
        <dbReference type="Proteomes" id="UP000606499"/>
    </source>
</evidence>
<evidence type="ECO:0000256" key="2">
    <source>
        <dbReference type="ARBA" id="ARBA00004752"/>
    </source>
</evidence>
<feature type="transmembrane region" description="Helical" evidence="22">
    <location>
        <begin position="309"/>
        <end position="333"/>
    </location>
</feature>
<evidence type="ECO:0000256" key="4">
    <source>
        <dbReference type="ARBA" id="ARBA00022618"/>
    </source>
</evidence>
<dbReference type="GO" id="GO:0008955">
    <property type="term" value="F:peptidoglycan glycosyltransferase activity"/>
    <property type="evidence" value="ECO:0007669"/>
    <property type="project" value="UniProtKB-EC"/>
</dbReference>
<dbReference type="PANTHER" id="PTHR30474:SF2">
    <property type="entry name" value="PEPTIDOGLYCAN GLYCOSYLTRANSFERASE FTSW-RELATED"/>
    <property type="match status" value="1"/>
</dbReference>
<feature type="transmembrane region" description="Helical" evidence="22">
    <location>
        <begin position="98"/>
        <end position="118"/>
    </location>
</feature>
<evidence type="ECO:0000256" key="12">
    <source>
        <dbReference type="ARBA" id="ARBA00023306"/>
    </source>
</evidence>
<dbReference type="GO" id="GO:0005886">
    <property type="term" value="C:plasma membrane"/>
    <property type="evidence" value="ECO:0007669"/>
    <property type="project" value="UniProtKB-SubCell"/>
</dbReference>
<keyword evidence="5" id="KW-0328">Glycosyltransferase</keyword>
<protein>
    <recommendedName>
        <fullName evidence="17">Probable peptidoglycan glycosyltransferase FtsW</fullName>
        <ecNumber evidence="19">2.4.99.28</ecNumber>
    </recommendedName>
    <alternativeName>
        <fullName evidence="18">Cell division protein FtsW</fullName>
    </alternativeName>
    <alternativeName>
        <fullName evidence="15">Cell wall polymerase</fullName>
    </alternativeName>
    <alternativeName>
        <fullName evidence="14">Peptidoglycan polymerase</fullName>
    </alternativeName>
</protein>
<organism evidence="23 24">
    <name type="scientific">Agathobaculum faecis</name>
    <dbReference type="NCBI Taxonomy" id="2763013"/>
    <lineage>
        <taxon>Bacteria</taxon>
        <taxon>Bacillati</taxon>
        <taxon>Bacillota</taxon>
        <taxon>Clostridia</taxon>
        <taxon>Eubacteriales</taxon>
        <taxon>Butyricicoccaceae</taxon>
        <taxon>Agathobaculum</taxon>
    </lineage>
</organism>
<evidence type="ECO:0000256" key="8">
    <source>
        <dbReference type="ARBA" id="ARBA00022960"/>
    </source>
</evidence>
<keyword evidence="9" id="KW-0573">Peptidoglycan synthesis</keyword>
<keyword evidence="6" id="KW-0808">Transferase</keyword>
<feature type="transmembrane region" description="Helical" evidence="22">
    <location>
        <begin position="151"/>
        <end position="173"/>
    </location>
</feature>
<evidence type="ECO:0000256" key="19">
    <source>
        <dbReference type="ARBA" id="ARBA00044770"/>
    </source>
</evidence>
<dbReference type="Pfam" id="PF01098">
    <property type="entry name" value="FTSW_RODA_SPOVE"/>
    <property type="match status" value="1"/>
</dbReference>
<evidence type="ECO:0000256" key="11">
    <source>
        <dbReference type="ARBA" id="ARBA00023136"/>
    </source>
</evidence>
<feature type="transmembrane region" description="Helical" evidence="22">
    <location>
        <begin position="194"/>
        <end position="223"/>
    </location>
</feature>
<comment type="caution">
    <text evidence="23">The sequence shown here is derived from an EMBL/GenBank/DDBJ whole genome shotgun (WGS) entry which is preliminary data.</text>
</comment>
<feature type="transmembrane region" description="Helical" evidence="22">
    <location>
        <begin position="382"/>
        <end position="403"/>
    </location>
</feature>
<dbReference type="RefSeq" id="WP_107631912.1">
    <property type="nucleotide sequence ID" value="NZ_JACOPL010000005.1"/>
</dbReference>
<gene>
    <name evidence="23" type="primary">ftsW</name>
    <name evidence="23" type="ORF">H8S45_06825</name>
</gene>
<evidence type="ECO:0000256" key="6">
    <source>
        <dbReference type="ARBA" id="ARBA00022679"/>
    </source>
</evidence>
<keyword evidence="24" id="KW-1185">Reference proteome</keyword>
<keyword evidence="7 22" id="KW-0812">Transmembrane</keyword>
<evidence type="ECO:0000256" key="1">
    <source>
        <dbReference type="ARBA" id="ARBA00004651"/>
    </source>
</evidence>
<evidence type="ECO:0000313" key="23">
    <source>
        <dbReference type="EMBL" id="MBC5725171.1"/>
    </source>
</evidence>
<sequence>MATTTRQARTVRRVTAGPRYANRPAMRAEERGETALQPSDGRFRERTRVRAHAWDAGIFFSVMLLLAIGLVALFSASYSTGYYNFKGDSLHFVTRQGMVAVAGVVAMIVISKVSYKLYARFYKPFLAVSVVLLILVAIPGIGTWYNGARRWLFGFQPSELAKLAVIVCFAYWIARDAQSVRSFKGLVRPYGFLLAVYVVLLALEPHTSAMMIVCGIGVCILVAGGMRLWYFVPIGVVGAGTLTAFYFMFSHVRDRFAVWLDPFSDMTDKGFQGAMSQIAIGSGGFFGFGLGQGRQKHLYLPEPQNDFIFASWCEEMGFIGALLVILLFAYLIYRGFRVARAAPDKFSAMLATGITAKLAIQTLMNLFVVTGIIPVTGAALPFFSYGGTALLMQLGEMGILLNISRYMRIDARNEE</sequence>
<dbReference type="InterPro" id="IPR001182">
    <property type="entry name" value="FtsW/RodA"/>
</dbReference>
<keyword evidence="10 22" id="KW-1133">Transmembrane helix</keyword>
<feature type="transmembrane region" description="Helical" evidence="22">
    <location>
        <begin position="229"/>
        <end position="249"/>
    </location>
</feature>
<comment type="function">
    <text evidence="21">Peptidoglycan polymerase that is essential for cell division.</text>
</comment>
<evidence type="ECO:0000256" key="13">
    <source>
        <dbReference type="ARBA" id="ARBA00023316"/>
    </source>
</evidence>
<reference evidence="23" key="1">
    <citation type="submission" date="2020-08" db="EMBL/GenBank/DDBJ databases">
        <title>Genome public.</title>
        <authorList>
            <person name="Liu C."/>
            <person name="Sun Q."/>
        </authorList>
    </citation>
    <scope>NUCLEOTIDE SEQUENCE</scope>
    <source>
        <strain evidence="23">NSJ-28</strain>
    </source>
</reference>
<dbReference type="NCBIfam" id="TIGR02614">
    <property type="entry name" value="ftsW"/>
    <property type="match status" value="1"/>
</dbReference>
<evidence type="ECO:0000256" key="5">
    <source>
        <dbReference type="ARBA" id="ARBA00022676"/>
    </source>
</evidence>
<comment type="pathway">
    <text evidence="2">Cell wall biogenesis; peptidoglycan biosynthesis.</text>
</comment>
<evidence type="ECO:0000256" key="15">
    <source>
        <dbReference type="ARBA" id="ARBA00033270"/>
    </source>
</evidence>
<dbReference type="GO" id="GO:0032153">
    <property type="term" value="C:cell division site"/>
    <property type="evidence" value="ECO:0007669"/>
    <property type="project" value="TreeGrafter"/>
</dbReference>
<keyword evidence="3" id="KW-1003">Cell membrane</keyword>
<evidence type="ECO:0000256" key="21">
    <source>
        <dbReference type="ARBA" id="ARBA00049966"/>
    </source>
</evidence>
<dbReference type="GO" id="GO:0008360">
    <property type="term" value="P:regulation of cell shape"/>
    <property type="evidence" value="ECO:0007669"/>
    <property type="project" value="UniProtKB-KW"/>
</dbReference>
<dbReference type="GO" id="GO:0015648">
    <property type="term" value="F:lipid-linked peptidoglycan transporter activity"/>
    <property type="evidence" value="ECO:0007669"/>
    <property type="project" value="TreeGrafter"/>
</dbReference>
<proteinExistence type="inferred from homology"/>
<name>A0A923LTS7_9FIRM</name>
<evidence type="ECO:0000256" key="22">
    <source>
        <dbReference type="SAM" id="Phobius"/>
    </source>
</evidence>